<dbReference type="EMBL" id="CARXXK010000627">
    <property type="protein sequence ID" value="CAI6370910.1"/>
    <property type="molecule type" value="Genomic_DNA"/>
</dbReference>
<evidence type="ECO:0000313" key="2">
    <source>
        <dbReference type="Proteomes" id="UP001160148"/>
    </source>
</evidence>
<keyword evidence="2" id="KW-1185">Reference proteome</keyword>
<proteinExistence type="predicted"/>
<sequence length="84" mass="9662">MRTITGTVRSTQTQWLPVLAHIDPPEVRRQRASQSIINKIKRNDDLPIYNDLVITQINGLNPDTLFGKKQRPTLIHRLNRKGHG</sequence>
<accession>A0AAV0XR07</accession>
<protein>
    <submittedName>
        <fullName evidence="1">Uncharacterized protein</fullName>
    </submittedName>
</protein>
<dbReference type="Proteomes" id="UP001160148">
    <property type="component" value="Unassembled WGS sequence"/>
</dbReference>
<reference evidence="1 2" key="1">
    <citation type="submission" date="2023-01" db="EMBL/GenBank/DDBJ databases">
        <authorList>
            <person name="Whitehead M."/>
        </authorList>
    </citation>
    <scope>NUCLEOTIDE SEQUENCE [LARGE SCALE GENOMIC DNA]</scope>
</reference>
<dbReference type="AlphaFoldDB" id="A0AAV0XR07"/>
<name>A0AAV0XR07_9HEMI</name>
<gene>
    <name evidence="1" type="ORF">MEUPH1_LOCUS24984</name>
</gene>
<organism evidence="1 2">
    <name type="scientific">Macrosiphum euphorbiae</name>
    <name type="common">potato aphid</name>
    <dbReference type="NCBI Taxonomy" id="13131"/>
    <lineage>
        <taxon>Eukaryota</taxon>
        <taxon>Metazoa</taxon>
        <taxon>Ecdysozoa</taxon>
        <taxon>Arthropoda</taxon>
        <taxon>Hexapoda</taxon>
        <taxon>Insecta</taxon>
        <taxon>Pterygota</taxon>
        <taxon>Neoptera</taxon>
        <taxon>Paraneoptera</taxon>
        <taxon>Hemiptera</taxon>
        <taxon>Sternorrhyncha</taxon>
        <taxon>Aphidomorpha</taxon>
        <taxon>Aphidoidea</taxon>
        <taxon>Aphididae</taxon>
        <taxon>Macrosiphini</taxon>
        <taxon>Macrosiphum</taxon>
    </lineage>
</organism>
<comment type="caution">
    <text evidence="1">The sequence shown here is derived from an EMBL/GenBank/DDBJ whole genome shotgun (WGS) entry which is preliminary data.</text>
</comment>
<evidence type="ECO:0000313" key="1">
    <source>
        <dbReference type="EMBL" id="CAI6370910.1"/>
    </source>
</evidence>